<dbReference type="GO" id="GO:0046872">
    <property type="term" value="F:metal ion binding"/>
    <property type="evidence" value="ECO:0007669"/>
    <property type="project" value="UniProtKB-KW"/>
</dbReference>
<feature type="domain" description="Peptidase S53" evidence="9">
    <location>
        <begin position="217"/>
        <end position="642"/>
    </location>
</feature>
<dbReference type="InterPro" id="IPR050819">
    <property type="entry name" value="Tripeptidyl-peptidase_I"/>
</dbReference>
<dbReference type="InterPro" id="IPR036852">
    <property type="entry name" value="Peptidase_S8/S53_dom_sf"/>
</dbReference>
<dbReference type="Pfam" id="PF09286">
    <property type="entry name" value="Pro-kuma_activ"/>
    <property type="match status" value="1"/>
</dbReference>
<dbReference type="PANTHER" id="PTHR14218:SF15">
    <property type="entry name" value="TRIPEPTIDYL-PEPTIDASE 1"/>
    <property type="match status" value="1"/>
</dbReference>
<evidence type="ECO:0000256" key="7">
    <source>
        <dbReference type="ARBA" id="ARBA00023145"/>
    </source>
</evidence>
<dbReference type="PANTHER" id="PTHR14218">
    <property type="entry name" value="PROTEASE S8 TRIPEPTIDYL PEPTIDASE I CLN2"/>
    <property type="match status" value="1"/>
</dbReference>
<dbReference type="CDD" id="cd04056">
    <property type="entry name" value="Peptidases_S53"/>
    <property type="match status" value="1"/>
</dbReference>
<dbReference type="KEGG" id="afx:JZ786_08000"/>
<keyword evidence="4" id="KW-0378">Hydrolase</keyword>
<sequence length="645" mass="67508">MKKKAWLGATTAIMTTGGLLIAAASTPVMAAQSVPQGVSAPVAQSATVFGTTPTNEPVTVSIILTARNQSQLANYIQQTVTPGSRNYRKFLSTKQFAQTYGQSPEVIQAIVSYFKSYGISAQVYPNNLDITLNGTAGQFNQAFGVVLQNMQYKGQKFHGVTKNPKLPSSLAGPILAVLGLTNYAPFSSSAAQAPASVLQKLPTSATTGTASAPPAGWNSPQNVAQLYNISPLYQKGDVGQGQTLGIVTLASVNPSDAYAYWKAYGIQTSANRVSLVNVDGGAGAPSLSAGSGETTLDVEQSGAMAPKANIIVYQAPNTDYGFVDAFFNAISANQVGSLSASWGLSESAVNYLISSGQETPNYAQAFNEAFQEAAAQGISTFAATGDYGAYQAVSDLGTTNLSVGDPADSPYITAAGGTTLPTSDSALLQQLGINVPQQRAWGWDYLFPLWQEFGAPNEQTWAEENIGGSNGGYSVIFSEPSYQQGVSGVNHFQAVKWFTPTNNNTNWTFNAKPPVVAGQSNGGRAMPDVSMNADPITGYTIYSTLFGGDNWSSGWGGTSFVAPQLNGIAALINESSGGRVGFWNPQIYQFAKQSSSPFTPLNTTGTSNDNLYYSGTAGTIYNPATGLGTPDVAKLAADFKLGSTR</sequence>
<proteinExistence type="predicted"/>
<keyword evidence="3" id="KW-0479">Metal-binding</keyword>
<protein>
    <submittedName>
        <fullName evidence="10">S8/S53 family peptidase</fullName>
    </submittedName>
</protein>
<name>A0A9X7W210_9BACL</name>
<dbReference type="SUPFAM" id="SSF54897">
    <property type="entry name" value="Protease propeptides/inhibitors"/>
    <property type="match status" value="1"/>
</dbReference>
<dbReference type="InterPro" id="IPR015366">
    <property type="entry name" value="S53_propep"/>
</dbReference>
<dbReference type="GO" id="GO:0008240">
    <property type="term" value="F:tripeptidyl-peptidase activity"/>
    <property type="evidence" value="ECO:0007669"/>
    <property type="project" value="TreeGrafter"/>
</dbReference>
<dbReference type="SUPFAM" id="SSF52743">
    <property type="entry name" value="Subtilisin-like"/>
    <property type="match status" value="1"/>
</dbReference>
<evidence type="ECO:0000256" key="6">
    <source>
        <dbReference type="ARBA" id="ARBA00022837"/>
    </source>
</evidence>
<keyword evidence="7" id="KW-0865">Zymogen</keyword>
<dbReference type="EMBL" id="CP071182">
    <property type="protein sequence ID" value="QSO48880.1"/>
    <property type="molecule type" value="Genomic_DNA"/>
</dbReference>
<accession>A0A9X7W210</accession>
<evidence type="ECO:0000256" key="4">
    <source>
        <dbReference type="ARBA" id="ARBA00022801"/>
    </source>
</evidence>
<evidence type="ECO:0000259" key="9">
    <source>
        <dbReference type="PROSITE" id="PS51695"/>
    </source>
</evidence>
<dbReference type="InterPro" id="IPR030400">
    <property type="entry name" value="Sedolisin_dom"/>
</dbReference>
<evidence type="ECO:0000256" key="3">
    <source>
        <dbReference type="ARBA" id="ARBA00022723"/>
    </source>
</evidence>
<dbReference type="RefSeq" id="WP_206658192.1">
    <property type="nucleotide sequence ID" value="NZ_CP071182.1"/>
</dbReference>
<keyword evidence="8" id="KW-0732">Signal</keyword>
<feature type="chain" id="PRO_5040766240" evidence="8">
    <location>
        <begin position="31"/>
        <end position="645"/>
    </location>
</feature>
<dbReference type="SMART" id="SM00944">
    <property type="entry name" value="Pro-kuma_activ"/>
    <property type="match status" value="1"/>
</dbReference>
<organism evidence="10 11">
    <name type="scientific">Alicyclobacillus mengziensis</name>
    <dbReference type="NCBI Taxonomy" id="2931921"/>
    <lineage>
        <taxon>Bacteria</taxon>
        <taxon>Bacillati</taxon>
        <taxon>Bacillota</taxon>
        <taxon>Bacilli</taxon>
        <taxon>Bacillales</taxon>
        <taxon>Alicyclobacillaceae</taxon>
        <taxon>Alicyclobacillus</taxon>
    </lineage>
</organism>
<evidence type="ECO:0000256" key="1">
    <source>
        <dbReference type="ARBA" id="ARBA00001913"/>
    </source>
</evidence>
<comment type="cofactor">
    <cofactor evidence="1">
        <name>Ca(2+)</name>
        <dbReference type="ChEBI" id="CHEBI:29108"/>
    </cofactor>
</comment>
<dbReference type="CDD" id="cd11377">
    <property type="entry name" value="Pro-peptidase_S53"/>
    <property type="match status" value="1"/>
</dbReference>
<gene>
    <name evidence="10" type="ORF">JZ786_08000</name>
</gene>
<evidence type="ECO:0000256" key="2">
    <source>
        <dbReference type="ARBA" id="ARBA00022670"/>
    </source>
</evidence>
<dbReference type="GO" id="GO:0006508">
    <property type="term" value="P:proteolysis"/>
    <property type="evidence" value="ECO:0007669"/>
    <property type="project" value="UniProtKB-KW"/>
</dbReference>
<evidence type="ECO:0000313" key="10">
    <source>
        <dbReference type="EMBL" id="QSO48880.1"/>
    </source>
</evidence>
<reference evidence="10 11" key="1">
    <citation type="submission" date="2021-02" db="EMBL/GenBank/DDBJ databases">
        <title>Alicyclobacillus curvatus sp. nov. and Alicyclobacillus mengziensis sp. nov., two acidophilic bacteria isolated from acid mine drainage.</title>
        <authorList>
            <person name="Huang Y."/>
        </authorList>
    </citation>
    <scope>NUCLEOTIDE SEQUENCE [LARGE SCALE GENOMIC DNA]</scope>
    <source>
        <strain evidence="10 11">S30H14</strain>
    </source>
</reference>
<dbReference type="Gene3D" id="3.40.50.200">
    <property type="entry name" value="Peptidase S8/S53 domain"/>
    <property type="match status" value="1"/>
</dbReference>
<dbReference type="Proteomes" id="UP000663505">
    <property type="component" value="Chromosome"/>
</dbReference>
<keyword evidence="2" id="KW-0645">Protease</keyword>
<evidence type="ECO:0000256" key="5">
    <source>
        <dbReference type="ARBA" id="ARBA00022825"/>
    </source>
</evidence>
<dbReference type="AlphaFoldDB" id="A0A9X7W210"/>
<feature type="signal peptide" evidence="8">
    <location>
        <begin position="1"/>
        <end position="30"/>
    </location>
</feature>
<dbReference type="PROSITE" id="PS51695">
    <property type="entry name" value="SEDOLISIN"/>
    <property type="match status" value="1"/>
</dbReference>
<keyword evidence="11" id="KW-1185">Reference proteome</keyword>
<keyword evidence="6" id="KW-0106">Calcium</keyword>
<evidence type="ECO:0000256" key="8">
    <source>
        <dbReference type="SAM" id="SignalP"/>
    </source>
</evidence>
<dbReference type="GO" id="GO:0004252">
    <property type="term" value="F:serine-type endopeptidase activity"/>
    <property type="evidence" value="ECO:0007669"/>
    <property type="project" value="InterPro"/>
</dbReference>
<evidence type="ECO:0000313" key="11">
    <source>
        <dbReference type="Proteomes" id="UP000663505"/>
    </source>
</evidence>
<keyword evidence="5" id="KW-0720">Serine protease</keyword>